<sequence length="142" mass="16454">MDFIPVKQLVPLFFQELDGLKQEFEHYDEDMQWLEESVEQATESWSSMPFAHAEHLEVENLRQARQAEEQLSSLSLALSKELQKHREANQSLAHVVESEQEELQGYAREEKLMQDAWNKERQALAQEAATVATELQRLATGL</sequence>
<comment type="caution">
    <text evidence="2">The sequence shown here is derived from an EMBL/GenBank/DDBJ whole genome shotgun (WGS) entry which is preliminary data.</text>
</comment>
<protein>
    <submittedName>
        <fullName evidence="2">Uncharacterized protein</fullName>
    </submittedName>
</protein>
<dbReference type="EMBL" id="CAMXCT030000147">
    <property type="protein sequence ID" value="CAL4761956.1"/>
    <property type="molecule type" value="Genomic_DNA"/>
</dbReference>
<reference evidence="3" key="2">
    <citation type="submission" date="2024-04" db="EMBL/GenBank/DDBJ databases">
        <authorList>
            <person name="Chen Y."/>
            <person name="Shah S."/>
            <person name="Dougan E. K."/>
            <person name="Thang M."/>
            <person name="Chan C."/>
        </authorList>
    </citation>
    <scope>NUCLEOTIDE SEQUENCE [LARGE SCALE GENOMIC DNA]</scope>
</reference>
<keyword evidence="1" id="KW-0175">Coiled coil</keyword>
<dbReference type="Proteomes" id="UP001152797">
    <property type="component" value="Unassembled WGS sequence"/>
</dbReference>
<dbReference type="EMBL" id="CAMXCT020000147">
    <property type="protein sequence ID" value="CAL1128019.1"/>
    <property type="molecule type" value="Genomic_DNA"/>
</dbReference>
<evidence type="ECO:0000313" key="2">
    <source>
        <dbReference type="EMBL" id="CAI3974644.1"/>
    </source>
</evidence>
<dbReference type="AlphaFoldDB" id="A0A9P1FF35"/>
<proteinExistence type="predicted"/>
<reference evidence="2" key="1">
    <citation type="submission" date="2022-10" db="EMBL/GenBank/DDBJ databases">
        <authorList>
            <person name="Chen Y."/>
            <person name="Dougan E. K."/>
            <person name="Chan C."/>
            <person name="Rhodes N."/>
            <person name="Thang M."/>
        </authorList>
    </citation>
    <scope>NUCLEOTIDE SEQUENCE</scope>
</reference>
<keyword evidence="4" id="KW-1185">Reference proteome</keyword>
<gene>
    <name evidence="2" type="ORF">C1SCF055_LOCUS3031</name>
</gene>
<organism evidence="2">
    <name type="scientific">Cladocopium goreaui</name>
    <dbReference type="NCBI Taxonomy" id="2562237"/>
    <lineage>
        <taxon>Eukaryota</taxon>
        <taxon>Sar</taxon>
        <taxon>Alveolata</taxon>
        <taxon>Dinophyceae</taxon>
        <taxon>Suessiales</taxon>
        <taxon>Symbiodiniaceae</taxon>
        <taxon>Cladocopium</taxon>
    </lineage>
</organism>
<name>A0A9P1FF35_9DINO</name>
<accession>A0A9P1FF35</accession>
<evidence type="ECO:0000256" key="1">
    <source>
        <dbReference type="SAM" id="Coils"/>
    </source>
</evidence>
<dbReference type="EMBL" id="CAMXCT010000147">
    <property type="protein sequence ID" value="CAI3974644.1"/>
    <property type="molecule type" value="Genomic_DNA"/>
</dbReference>
<evidence type="ECO:0000313" key="4">
    <source>
        <dbReference type="Proteomes" id="UP001152797"/>
    </source>
</evidence>
<evidence type="ECO:0000313" key="3">
    <source>
        <dbReference type="EMBL" id="CAL1128019.1"/>
    </source>
</evidence>
<feature type="coiled-coil region" evidence="1">
    <location>
        <begin position="64"/>
        <end position="102"/>
    </location>
</feature>